<dbReference type="RefSeq" id="WP_379822648.1">
    <property type="nucleotide sequence ID" value="NZ_JBHUMD010000030.1"/>
</dbReference>
<reference evidence="6" key="1">
    <citation type="journal article" date="2019" name="Int. J. Syst. Evol. Microbiol.">
        <title>The Global Catalogue of Microorganisms (GCM) 10K type strain sequencing project: providing services to taxonomists for standard genome sequencing and annotation.</title>
        <authorList>
            <consortium name="The Broad Institute Genomics Platform"/>
            <consortium name="The Broad Institute Genome Sequencing Center for Infectious Disease"/>
            <person name="Wu L."/>
            <person name="Ma J."/>
        </authorList>
    </citation>
    <scope>NUCLEOTIDE SEQUENCE [LARGE SCALE GENOMIC DNA]</scope>
    <source>
        <strain evidence="6">KCTC 42107</strain>
    </source>
</reference>
<dbReference type="Pfam" id="PF08447">
    <property type="entry name" value="PAS_3"/>
    <property type="match status" value="1"/>
</dbReference>
<dbReference type="Proteomes" id="UP001597480">
    <property type="component" value="Unassembled WGS sequence"/>
</dbReference>
<evidence type="ECO:0000256" key="2">
    <source>
        <dbReference type="ARBA" id="ARBA00023125"/>
    </source>
</evidence>
<dbReference type="Gene3D" id="3.30.450.20">
    <property type="entry name" value="PAS domain"/>
    <property type="match status" value="1"/>
</dbReference>
<keyword evidence="3" id="KW-0804">Transcription</keyword>
<dbReference type="InterPro" id="IPR035965">
    <property type="entry name" value="PAS-like_dom_sf"/>
</dbReference>
<dbReference type="EMBL" id="JBHUMD010000030">
    <property type="protein sequence ID" value="MFD2603718.1"/>
    <property type="molecule type" value="Genomic_DNA"/>
</dbReference>
<keyword evidence="1" id="KW-0805">Transcription regulation</keyword>
<dbReference type="PANTHER" id="PTHR44688">
    <property type="entry name" value="DNA-BINDING TRANSCRIPTIONAL ACTIVATOR DEVR_DOSR"/>
    <property type="match status" value="1"/>
</dbReference>
<dbReference type="PRINTS" id="PR00038">
    <property type="entry name" value="HTHLUXR"/>
</dbReference>
<protein>
    <submittedName>
        <fullName evidence="5">LuxR C-terminal-related transcriptional regulator</fullName>
    </submittedName>
</protein>
<dbReference type="InterPro" id="IPR013655">
    <property type="entry name" value="PAS_fold_3"/>
</dbReference>
<evidence type="ECO:0000259" key="4">
    <source>
        <dbReference type="PROSITE" id="PS50043"/>
    </source>
</evidence>
<feature type="domain" description="HTH luxR-type" evidence="4">
    <location>
        <begin position="184"/>
        <end position="250"/>
    </location>
</feature>
<keyword evidence="2" id="KW-0238">DNA-binding</keyword>
<dbReference type="Gene3D" id="1.10.10.10">
    <property type="entry name" value="Winged helix-like DNA-binding domain superfamily/Winged helix DNA-binding domain"/>
    <property type="match status" value="1"/>
</dbReference>
<dbReference type="CDD" id="cd06170">
    <property type="entry name" value="LuxR_C_like"/>
    <property type="match status" value="1"/>
</dbReference>
<dbReference type="SUPFAM" id="SSF46894">
    <property type="entry name" value="C-terminal effector domain of the bipartite response regulators"/>
    <property type="match status" value="1"/>
</dbReference>
<comment type="caution">
    <text evidence="5">The sequence shown here is derived from an EMBL/GenBank/DDBJ whole genome shotgun (WGS) entry which is preliminary data.</text>
</comment>
<dbReference type="InterPro" id="IPR036388">
    <property type="entry name" value="WH-like_DNA-bd_sf"/>
</dbReference>
<gene>
    <name evidence="5" type="ORF">ACFSR3_16765</name>
</gene>
<keyword evidence="6" id="KW-1185">Reference proteome</keyword>
<proteinExistence type="predicted"/>
<evidence type="ECO:0000313" key="6">
    <source>
        <dbReference type="Proteomes" id="UP001597480"/>
    </source>
</evidence>
<dbReference type="PROSITE" id="PS00622">
    <property type="entry name" value="HTH_LUXR_1"/>
    <property type="match status" value="1"/>
</dbReference>
<organism evidence="5 6">
    <name type="scientific">Flavobacterium suzhouense</name>
    <dbReference type="NCBI Taxonomy" id="1529638"/>
    <lineage>
        <taxon>Bacteria</taxon>
        <taxon>Pseudomonadati</taxon>
        <taxon>Bacteroidota</taxon>
        <taxon>Flavobacteriia</taxon>
        <taxon>Flavobacteriales</taxon>
        <taxon>Flavobacteriaceae</taxon>
        <taxon>Flavobacterium</taxon>
    </lineage>
</organism>
<dbReference type="InterPro" id="IPR016032">
    <property type="entry name" value="Sig_transdc_resp-reg_C-effctor"/>
</dbReference>
<evidence type="ECO:0000313" key="5">
    <source>
        <dbReference type="EMBL" id="MFD2603718.1"/>
    </source>
</evidence>
<evidence type="ECO:0000256" key="1">
    <source>
        <dbReference type="ARBA" id="ARBA00023015"/>
    </source>
</evidence>
<accession>A0ABW5NYR5</accession>
<dbReference type="PANTHER" id="PTHR44688:SF16">
    <property type="entry name" value="DNA-BINDING TRANSCRIPTIONAL ACTIVATOR DEVR_DOSR"/>
    <property type="match status" value="1"/>
</dbReference>
<dbReference type="SMART" id="SM00421">
    <property type="entry name" value="HTH_LUXR"/>
    <property type="match status" value="1"/>
</dbReference>
<evidence type="ECO:0000256" key="3">
    <source>
        <dbReference type="ARBA" id="ARBA00023163"/>
    </source>
</evidence>
<dbReference type="InterPro" id="IPR000792">
    <property type="entry name" value="Tscrpt_reg_LuxR_C"/>
</dbReference>
<name>A0ABW5NYR5_9FLAO</name>
<dbReference type="Pfam" id="PF00196">
    <property type="entry name" value="GerE"/>
    <property type="match status" value="1"/>
</dbReference>
<sequence>MELDMYNELQKIWGTIPTDENAKNEDFDLQLQKKILDVFHVGDYYFFTMNVRKSLMENVSSEVEKVLGYPSEKITLAFLGSIMHPDDLPYFLNFEVAITNFFNGMSGAKLFRYKVQYDFRLKKANGEYIRLLNQFVIIEHDEENVRTFVINTDISHLKKETKPLLSFIGMEGEPSYYNVDVQNIFKPTKPFFTNREKDILRALAKGMNSVEISEAFCISKHTVDSHRKNMLQKTNAKSTSEILGIAYNNGWV</sequence>
<dbReference type="SUPFAM" id="SSF55785">
    <property type="entry name" value="PYP-like sensor domain (PAS domain)"/>
    <property type="match status" value="1"/>
</dbReference>
<dbReference type="PROSITE" id="PS50043">
    <property type="entry name" value="HTH_LUXR_2"/>
    <property type="match status" value="1"/>
</dbReference>